<name>A0A1I3RDW1_9PLAN</name>
<evidence type="ECO:0000313" key="2">
    <source>
        <dbReference type="EMBL" id="SFJ44425.1"/>
    </source>
</evidence>
<dbReference type="EMBL" id="FOQD01000020">
    <property type="protein sequence ID" value="SFJ44425.1"/>
    <property type="molecule type" value="Genomic_DNA"/>
</dbReference>
<sequence>MDALQFEPTGPLDLRICDAREAARVLLDELASVRQGNAARLTEPPKVENYPTDPEHFKARR</sequence>
<reference evidence="3" key="1">
    <citation type="submission" date="2016-10" db="EMBL/GenBank/DDBJ databases">
        <authorList>
            <person name="Varghese N."/>
            <person name="Submissions S."/>
        </authorList>
    </citation>
    <scope>NUCLEOTIDE SEQUENCE [LARGE SCALE GENOMIC DNA]</scope>
    <source>
        <strain evidence="3">DSM 26348</strain>
    </source>
</reference>
<accession>A0A1I3RDW1</accession>
<organism evidence="2 3">
    <name type="scientific">Planctomicrobium piriforme</name>
    <dbReference type="NCBI Taxonomy" id="1576369"/>
    <lineage>
        <taxon>Bacteria</taxon>
        <taxon>Pseudomonadati</taxon>
        <taxon>Planctomycetota</taxon>
        <taxon>Planctomycetia</taxon>
        <taxon>Planctomycetales</taxon>
        <taxon>Planctomycetaceae</taxon>
        <taxon>Planctomicrobium</taxon>
    </lineage>
</organism>
<gene>
    <name evidence="2" type="ORF">SAMN05421753_120100</name>
</gene>
<evidence type="ECO:0000313" key="3">
    <source>
        <dbReference type="Proteomes" id="UP000199518"/>
    </source>
</evidence>
<evidence type="ECO:0000256" key="1">
    <source>
        <dbReference type="SAM" id="MobiDB-lite"/>
    </source>
</evidence>
<dbReference type="Proteomes" id="UP000199518">
    <property type="component" value="Unassembled WGS sequence"/>
</dbReference>
<proteinExistence type="predicted"/>
<feature type="region of interest" description="Disordered" evidence="1">
    <location>
        <begin position="36"/>
        <end position="61"/>
    </location>
</feature>
<protein>
    <submittedName>
        <fullName evidence="2">Uncharacterized protein</fullName>
    </submittedName>
</protein>
<dbReference type="AlphaFoldDB" id="A0A1I3RDW1"/>
<keyword evidence="3" id="KW-1185">Reference proteome</keyword>